<reference evidence="3" key="2">
    <citation type="submission" date="2018-07" db="EMBL/GenBank/DDBJ databases">
        <authorList>
            <person name="Quirk P.G."/>
            <person name="Krulwich T.A."/>
        </authorList>
    </citation>
    <scope>NUCLEOTIDE SEQUENCE</scope>
</reference>
<proteinExistence type="predicted"/>
<feature type="region of interest" description="Disordered" evidence="1">
    <location>
        <begin position="1"/>
        <end position="33"/>
    </location>
</feature>
<gene>
    <name evidence="2" type="primary">CSON006682</name>
</gene>
<dbReference type="EMBL" id="UFQS01000250">
    <property type="protein sequence ID" value="SSX02014.1"/>
    <property type="molecule type" value="Genomic_DNA"/>
</dbReference>
<organism evidence="2">
    <name type="scientific">Culicoides sonorensis</name>
    <name type="common">Biting midge</name>
    <dbReference type="NCBI Taxonomy" id="179676"/>
    <lineage>
        <taxon>Eukaryota</taxon>
        <taxon>Metazoa</taxon>
        <taxon>Ecdysozoa</taxon>
        <taxon>Arthropoda</taxon>
        <taxon>Hexapoda</taxon>
        <taxon>Insecta</taxon>
        <taxon>Pterygota</taxon>
        <taxon>Neoptera</taxon>
        <taxon>Endopterygota</taxon>
        <taxon>Diptera</taxon>
        <taxon>Nematocera</taxon>
        <taxon>Chironomoidea</taxon>
        <taxon>Ceratopogonidae</taxon>
        <taxon>Ceratopogoninae</taxon>
        <taxon>Culicoides</taxon>
        <taxon>Monoculicoides</taxon>
    </lineage>
</organism>
<evidence type="ECO:0000313" key="3">
    <source>
        <dbReference type="EMBL" id="SSX22391.1"/>
    </source>
</evidence>
<dbReference type="AlphaFoldDB" id="A0A336KAT9"/>
<dbReference type="EMBL" id="UFQT01000250">
    <property type="protein sequence ID" value="SSX22391.1"/>
    <property type="molecule type" value="Genomic_DNA"/>
</dbReference>
<evidence type="ECO:0000313" key="2">
    <source>
        <dbReference type="EMBL" id="SSX02014.1"/>
    </source>
</evidence>
<evidence type="ECO:0000256" key="1">
    <source>
        <dbReference type="SAM" id="MobiDB-lite"/>
    </source>
</evidence>
<dbReference type="VEuPathDB" id="VectorBase:CSON006682"/>
<protein>
    <submittedName>
        <fullName evidence="2">CSON006682 protein</fullName>
    </submittedName>
</protein>
<name>A0A336KAT9_CULSO</name>
<sequence length="196" mass="21795">MHFDNLVNLDNLSEPSDSDFEDPDKIEVPGGGKDLATISNVKTSKVNSTINIENNTSSSMAEPKGSSNVSIYPQSMVNFLTQMEMALVGGSSSETGPHFNQLMLQNLQAMLIANPSYLTGGIPNKLLSQMWMSDIMLKGGSKIMANQIPEEDEAYDEELGVAETYSDYMPTKCIKLHTNLHVRSQRRQRRLYKLLM</sequence>
<accession>A0A336KAT9</accession>
<reference evidence="2" key="1">
    <citation type="submission" date="2018-04" db="EMBL/GenBank/DDBJ databases">
        <authorList>
            <person name="Go L.Y."/>
            <person name="Mitchell J.A."/>
        </authorList>
    </citation>
    <scope>NUCLEOTIDE SEQUENCE</scope>
    <source>
        <tissue evidence="2">Whole organism</tissue>
    </source>
</reference>